<gene>
    <name evidence="1" type="ORF">SE17_40640</name>
</gene>
<evidence type="ECO:0000313" key="1">
    <source>
        <dbReference type="EMBL" id="KPV47961.1"/>
    </source>
</evidence>
<evidence type="ECO:0000313" key="2">
    <source>
        <dbReference type="Proteomes" id="UP000050509"/>
    </source>
</evidence>
<protein>
    <recommendedName>
        <fullName evidence="3">DUF3426 domain-containing protein</fullName>
    </recommendedName>
</protein>
<dbReference type="InterPro" id="IPR047676">
    <property type="entry name" value="FxLYD_dom"/>
</dbReference>
<comment type="caution">
    <text evidence="1">The sequence shown here is derived from an EMBL/GenBank/DDBJ whole genome shotgun (WGS) entry which is preliminary data.</text>
</comment>
<name>A0A0P9CQP5_9CHLR</name>
<accession>A0A0P9CQP5</accession>
<dbReference type="AlphaFoldDB" id="A0A0P9CQP5"/>
<dbReference type="EMBL" id="LJCR01003072">
    <property type="protein sequence ID" value="KPV47961.1"/>
    <property type="molecule type" value="Genomic_DNA"/>
</dbReference>
<dbReference type="NCBIfam" id="NF038353">
    <property type="entry name" value="FxLYD_dom"/>
    <property type="match status" value="2"/>
</dbReference>
<organism evidence="1 2">
    <name type="scientific">Kouleothrix aurantiaca</name>
    <dbReference type="NCBI Taxonomy" id="186479"/>
    <lineage>
        <taxon>Bacteria</taxon>
        <taxon>Bacillati</taxon>
        <taxon>Chloroflexota</taxon>
        <taxon>Chloroflexia</taxon>
        <taxon>Chloroflexales</taxon>
        <taxon>Roseiflexineae</taxon>
        <taxon>Roseiflexaceae</taxon>
        <taxon>Kouleothrix</taxon>
    </lineage>
</organism>
<sequence>ATPEPGGTAEPPLAAAPAPLLANAQQVGPEPFTVGGVSMRRDEDSVWFFGELRNDGSEPRESIEVRVVLRDKSGTEVGSKSGFVDLHYLEPQQIAPFSVLFTKDDAPPPFDSYDFEVISAKADFQLGYSYRDLELADVAARRSSLGFVDISGRVRNSGAAPTQFVEVLAIFYDAAGNVVGMSSGYAQTPGKAPLAAGATARFDIKGIVFSAPPAQYRLEVQGSRIS</sequence>
<evidence type="ECO:0008006" key="3">
    <source>
        <dbReference type="Google" id="ProtNLM"/>
    </source>
</evidence>
<dbReference type="Proteomes" id="UP000050509">
    <property type="component" value="Unassembled WGS sequence"/>
</dbReference>
<keyword evidence="2" id="KW-1185">Reference proteome</keyword>
<reference evidence="1 2" key="1">
    <citation type="submission" date="2015-09" db="EMBL/GenBank/DDBJ databases">
        <title>Draft genome sequence of Kouleothrix aurantiaca JCM 19913.</title>
        <authorList>
            <person name="Hemp J."/>
        </authorList>
    </citation>
    <scope>NUCLEOTIDE SEQUENCE [LARGE SCALE GENOMIC DNA]</scope>
    <source>
        <strain evidence="1 2">COM-B</strain>
    </source>
</reference>
<feature type="non-terminal residue" evidence="1">
    <location>
        <position position="1"/>
    </location>
</feature>
<proteinExistence type="predicted"/>